<dbReference type="EMBL" id="GL945484">
    <property type="protein sequence ID" value="EGN96329.1"/>
    <property type="molecule type" value="Genomic_DNA"/>
</dbReference>
<dbReference type="HOGENOM" id="CLU_2456135_0_0_1"/>
<evidence type="ECO:0000313" key="1">
    <source>
        <dbReference type="EMBL" id="EGN96329.1"/>
    </source>
</evidence>
<sequence>MPQFPRPESGMRAIRGMSLPIPKLDDTESAAASVWIVHFFREARTGVGALRTRALAQRSCKDNSMRRHSDSASYVNMSNRLANGWAYRG</sequence>
<accession>F8Q6U1</accession>
<organism evidence="2">
    <name type="scientific">Serpula lacrymans var. lacrymans (strain S7.3)</name>
    <name type="common">Dry rot fungus</name>
    <dbReference type="NCBI Taxonomy" id="936435"/>
    <lineage>
        <taxon>Eukaryota</taxon>
        <taxon>Fungi</taxon>
        <taxon>Dikarya</taxon>
        <taxon>Basidiomycota</taxon>
        <taxon>Agaricomycotina</taxon>
        <taxon>Agaricomycetes</taxon>
        <taxon>Agaricomycetidae</taxon>
        <taxon>Boletales</taxon>
        <taxon>Coniophorineae</taxon>
        <taxon>Serpulaceae</taxon>
        <taxon>Serpula</taxon>
    </lineage>
</organism>
<evidence type="ECO:0000313" key="2">
    <source>
        <dbReference type="Proteomes" id="UP000008063"/>
    </source>
</evidence>
<keyword evidence="2" id="KW-1185">Reference proteome</keyword>
<protein>
    <submittedName>
        <fullName evidence="1">Uncharacterized protein</fullName>
    </submittedName>
</protein>
<dbReference type="Proteomes" id="UP000008063">
    <property type="component" value="Unassembled WGS sequence"/>
</dbReference>
<proteinExistence type="predicted"/>
<dbReference type="AlphaFoldDB" id="F8Q6U1"/>
<reference evidence="2" key="1">
    <citation type="journal article" date="2011" name="Science">
        <title>The plant cell wall-decomposing machinery underlies the functional diversity of forest fungi.</title>
        <authorList>
            <person name="Eastwood D.C."/>
            <person name="Floudas D."/>
            <person name="Binder M."/>
            <person name="Majcherczyk A."/>
            <person name="Schneider P."/>
            <person name="Aerts A."/>
            <person name="Asiegbu F.O."/>
            <person name="Baker S.E."/>
            <person name="Barry K."/>
            <person name="Bendiksby M."/>
            <person name="Blumentritt M."/>
            <person name="Coutinho P.M."/>
            <person name="Cullen D."/>
            <person name="de Vries R.P."/>
            <person name="Gathman A."/>
            <person name="Goodell B."/>
            <person name="Henrissat B."/>
            <person name="Ihrmark K."/>
            <person name="Kauserud H."/>
            <person name="Kohler A."/>
            <person name="LaButti K."/>
            <person name="Lapidus A."/>
            <person name="Lavin J.L."/>
            <person name="Lee Y.-H."/>
            <person name="Lindquist E."/>
            <person name="Lilly W."/>
            <person name="Lucas S."/>
            <person name="Morin E."/>
            <person name="Murat C."/>
            <person name="Oguiza J.A."/>
            <person name="Park J."/>
            <person name="Pisabarro A.G."/>
            <person name="Riley R."/>
            <person name="Rosling A."/>
            <person name="Salamov A."/>
            <person name="Schmidt O."/>
            <person name="Schmutz J."/>
            <person name="Skrede I."/>
            <person name="Stenlid J."/>
            <person name="Wiebenga A."/>
            <person name="Xie X."/>
            <person name="Kuees U."/>
            <person name="Hibbett D.S."/>
            <person name="Hoffmeister D."/>
            <person name="Hoegberg N."/>
            <person name="Martin F."/>
            <person name="Grigoriev I.V."/>
            <person name="Watkinson S.C."/>
        </authorList>
    </citation>
    <scope>NUCLEOTIDE SEQUENCE [LARGE SCALE GENOMIC DNA]</scope>
    <source>
        <strain evidence="2">strain S7.3</strain>
    </source>
</reference>
<name>F8Q6U1_SERL3</name>
<gene>
    <name evidence="1" type="ORF">SERLA73DRAFT_141679</name>
</gene>
<dbReference type="InParanoid" id="F8Q6U1"/>